<keyword evidence="4" id="KW-1133">Transmembrane helix</keyword>
<keyword evidence="2 3" id="KW-0378">Hydrolase</keyword>
<dbReference type="PROSITE" id="PS00122">
    <property type="entry name" value="CARBOXYLESTERASE_B_1"/>
    <property type="match status" value="1"/>
</dbReference>
<dbReference type="Proteomes" id="UP001159405">
    <property type="component" value="Unassembled WGS sequence"/>
</dbReference>
<dbReference type="InterPro" id="IPR019826">
    <property type="entry name" value="Carboxylesterase_B_AS"/>
</dbReference>
<feature type="chain" id="PRO_5044970028" description="Carboxylic ester hydrolase" evidence="3">
    <location>
        <begin position="34"/>
        <end position="624"/>
    </location>
</feature>
<dbReference type="SUPFAM" id="SSF53474">
    <property type="entry name" value="alpha/beta-Hydrolases"/>
    <property type="match status" value="1"/>
</dbReference>
<feature type="transmembrane region" description="Helical" evidence="4">
    <location>
        <begin position="581"/>
        <end position="607"/>
    </location>
</feature>
<protein>
    <recommendedName>
        <fullName evidence="3">Carboxylic ester hydrolase</fullName>
        <ecNumber evidence="3">3.1.1.-</ecNumber>
    </recommendedName>
</protein>
<dbReference type="InterPro" id="IPR029058">
    <property type="entry name" value="AB_hydrolase_fold"/>
</dbReference>
<keyword evidence="4" id="KW-0812">Transmembrane</keyword>
<comment type="caution">
    <text evidence="6">The sequence shown here is derived from an EMBL/GenBank/DDBJ whole genome shotgun (WGS) entry which is preliminary data.</text>
</comment>
<evidence type="ECO:0000313" key="7">
    <source>
        <dbReference type="Proteomes" id="UP001159405"/>
    </source>
</evidence>
<reference evidence="6 7" key="1">
    <citation type="submission" date="2022-05" db="EMBL/GenBank/DDBJ databases">
        <authorList>
            <consortium name="Genoscope - CEA"/>
            <person name="William W."/>
        </authorList>
    </citation>
    <scope>NUCLEOTIDE SEQUENCE [LARGE SCALE GENOMIC DNA]</scope>
</reference>
<name>A0ABN8PLI8_9CNID</name>
<dbReference type="Pfam" id="PF00135">
    <property type="entry name" value="COesterase"/>
    <property type="match status" value="1"/>
</dbReference>
<comment type="similarity">
    <text evidence="1 3">Belongs to the type-B carboxylesterase/lipase family.</text>
</comment>
<keyword evidence="4" id="KW-0472">Membrane</keyword>
<keyword evidence="7" id="KW-1185">Reference proteome</keyword>
<keyword evidence="3" id="KW-0732">Signal</keyword>
<dbReference type="EC" id="3.1.1.-" evidence="3"/>
<dbReference type="InterPro" id="IPR002018">
    <property type="entry name" value="CarbesteraseB"/>
</dbReference>
<dbReference type="Gene3D" id="3.40.50.1820">
    <property type="entry name" value="alpha/beta hydrolase"/>
    <property type="match status" value="1"/>
</dbReference>
<dbReference type="PANTHER" id="PTHR43903">
    <property type="entry name" value="NEUROLIGIN"/>
    <property type="match status" value="1"/>
</dbReference>
<evidence type="ECO:0000256" key="2">
    <source>
        <dbReference type="ARBA" id="ARBA00022801"/>
    </source>
</evidence>
<evidence type="ECO:0000256" key="4">
    <source>
        <dbReference type="SAM" id="Phobius"/>
    </source>
</evidence>
<gene>
    <name evidence="6" type="ORF">PLOB_00045021</name>
</gene>
<dbReference type="EMBL" id="CALNXK010000078">
    <property type="protein sequence ID" value="CAH3146359.1"/>
    <property type="molecule type" value="Genomic_DNA"/>
</dbReference>
<evidence type="ECO:0000259" key="5">
    <source>
        <dbReference type="Pfam" id="PF00135"/>
    </source>
</evidence>
<feature type="signal peptide" evidence="3">
    <location>
        <begin position="1"/>
        <end position="33"/>
    </location>
</feature>
<dbReference type="InterPro" id="IPR051093">
    <property type="entry name" value="Neuroligin/BSAL"/>
</dbReference>
<evidence type="ECO:0000256" key="3">
    <source>
        <dbReference type="RuleBase" id="RU361235"/>
    </source>
</evidence>
<feature type="domain" description="Carboxylesterase type B" evidence="5">
    <location>
        <begin position="33"/>
        <end position="541"/>
    </location>
</feature>
<evidence type="ECO:0000313" key="6">
    <source>
        <dbReference type="EMBL" id="CAH3146359.1"/>
    </source>
</evidence>
<organism evidence="6 7">
    <name type="scientific">Porites lobata</name>
    <dbReference type="NCBI Taxonomy" id="104759"/>
    <lineage>
        <taxon>Eukaryota</taxon>
        <taxon>Metazoa</taxon>
        <taxon>Cnidaria</taxon>
        <taxon>Anthozoa</taxon>
        <taxon>Hexacorallia</taxon>
        <taxon>Scleractinia</taxon>
        <taxon>Fungiina</taxon>
        <taxon>Poritidae</taxon>
        <taxon>Porites</taxon>
    </lineage>
</organism>
<evidence type="ECO:0000256" key="1">
    <source>
        <dbReference type="ARBA" id="ARBA00005964"/>
    </source>
</evidence>
<proteinExistence type="inferred from homology"/>
<sequence length="624" mass="68747">MTPTKVIAFCVACNRLLLLVVIQLSALILTVETSVNTTYGPVSGLLKTLPTNKTVVNYLGIPFARAQRFEYPVPPDKWTSTLHANETNSICPQPNLAQAKRPLMSEECLQLNLYVPGNITNASALAVMLWFHGGAFILGDTLGYDGSVLATEGGVIVVTAAYRLGVLGFLSANTGDLRGNYGLMDQIEAMKWVNKNIARFGGDPNKVTIFGGSSGGMCVALLMLSPLASGLYKNVIMQSGTAAALSSAMEMNEAHSRARSFADEIGCDVMNNLKACAKMKSLREILDAQLKVTSVPTLLPFGPVVDGYVLPDSPGKLLGAGKFNKTSVIIGVARDDGSIFMSGVPGVMKGVNVPNGMPRELFTEEISKRIWIRNQTTQIPELLIYQYTDWSNASDPYLLRQQFMDLHSDSVFKAPAILSADAFVKEEVPTYFYQLEKAPKVFPAIPFPLPPWFGIYHRADLLYVFGGPLIMAANLTTAAEIELSKSMMKMWTNFAKTGNPNNPIPLRHSWPKYTTDQGQYLALRPNITVKMKMRPEKMALWNTYLPNINQTVVEQLPAETTSLPPQPCTINTCGPDNWRTVLIILTVLFFVLAVIFLVLFVVTWCVWRRQRANYTDTIIMTTNM</sequence>
<accession>A0ABN8PLI8</accession>